<comment type="caution">
    <text evidence="7">The sequence shown here is derived from an EMBL/GenBank/DDBJ whole genome shotgun (WGS) entry which is preliminary data.</text>
</comment>
<evidence type="ECO:0000256" key="5">
    <source>
        <dbReference type="SAM" id="Phobius"/>
    </source>
</evidence>
<dbReference type="InterPro" id="IPR007452">
    <property type="entry name" value="TamB_C"/>
</dbReference>
<protein>
    <submittedName>
        <fullName evidence="7">Translocation/assembly module TamB domain-containing protein</fullName>
    </submittedName>
</protein>
<keyword evidence="3 5" id="KW-1133">Transmembrane helix</keyword>
<evidence type="ECO:0000256" key="3">
    <source>
        <dbReference type="ARBA" id="ARBA00022989"/>
    </source>
</evidence>
<evidence type="ECO:0000256" key="1">
    <source>
        <dbReference type="ARBA" id="ARBA00004167"/>
    </source>
</evidence>
<keyword evidence="8" id="KW-1185">Reference proteome</keyword>
<reference evidence="8" key="1">
    <citation type="journal article" date="2019" name="Int. J. Syst. Evol. Microbiol.">
        <title>The Global Catalogue of Microorganisms (GCM) 10K type strain sequencing project: providing services to taxonomists for standard genome sequencing and annotation.</title>
        <authorList>
            <consortium name="The Broad Institute Genomics Platform"/>
            <consortium name="The Broad Institute Genome Sequencing Center for Infectious Disease"/>
            <person name="Wu L."/>
            <person name="Ma J."/>
        </authorList>
    </citation>
    <scope>NUCLEOTIDE SEQUENCE [LARGE SCALE GENOMIC DNA]</scope>
    <source>
        <strain evidence="8">KCTC 52925</strain>
    </source>
</reference>
<evidence type="ECO:0000313" key="7">
    <source>
        <dbReference type="EMBL" id="MFD2831781.1"/>
    </source>
</evidence>
<feature type="domain" description="Translocation and assembly module TamB C-terminal" evidence="6">
    <location>
        <begin position="1179"/>
        <end position="1633"/>
    </location>
</feature>
<dbReference type="Proteomes" id="UP001597438">
    <property type="component" value="Unassembled WGS sequence"/>
</dbReference>
<evidence type="ECO:0000256" key="2">
    <source>
        <dbReference type="ARBA" id="ARBA00022692"/>
    </source>
</evidence>
<evidence type="ECO:0000256" key="4">
    <source>
        <dbReference type="ARBA" id="ARBA00023136"/>
    </source>
</evidence>
<dbReference type="Pfam" id="PF04357">
    <property type="entry name" value="TamB"/>
    <property type="match status" value="1"/>
</dbReference>
<evidence type="ECO:0000313" key="8">
    <source>
        <dbReference type="Proteomes" id="UP001597438"/>
    </source>
</evidence>
<keyword evidence="2 5" id="KW-0812">Transmembrane</keyword>
<feature type="transmembrane region" description="Helical" evidence="5">
    <location>
        <begin position="12"/>
        <end position="33"/>
    </location>
</feature>
<proteinExistence type="predicted"/>
<name>A0ABW5WY90_9FLAO</name>
<organism evidence="7 8">
    <name type="scientific">Christiangramia antarctica</name>
    <dbReference type="NCBI Taxonomy" id="2058158"/>
    <lineage>
        <taxon>Bacteria</taxon>
        <taxon>Pseudomonadati</taxon>
        <taxon>Bacteroidota</taxon>
        <taxon>Flavobacteriia</taxon>
        <taxon>Flavobacteriales</taxon>
        <taxon>Flavobacteriaceae</taxon>
        <taxon>Christiangramia</taxon>
    </lineage>
</organism>
<comment type="subcellular location">
    <subcellularLocation>
        <location evidence="1">Membrane</location>
        <topology evidence="1">Single-pass membrane protein</topology>
    </subcellularLocation>
</comment>
<accession>A0ABW5WY90</accession>
<gene>
    <name evidence="7" type="ORF">ACFSYS_00685</name>
</gene>
<keyword evidence="4 5" id="KW-0472">Membrane</keyword>
<evidence type="ECO:0000259" key="6">
    <source>
        <dbReference type="Pfam" id="PF04357"/>
    </source>
</evidence>
<dbReference type="RefSeq" id="WP_251741625.1">
    <property type="nucleotide sequence ID" value="NZ_JBHUOJ010000001.1"/>
</dbReference>
<sequence length="1665" mass="185023">MANTKRVLFKTLRILGKIILGIIIFLILLILFVRSPWGQNIIKDKFISSVEKKTGATIELEKLFIKFNGDIQIDNLYVATPEGDTIVYSESLSAGIPILPIIRGNSFNLNSLNWENAKLRLIRKDSINGFNYEFLMNAYASDTTATATTPADSTSTMAINIGDIALKNIDLVYRDDVSGIDLKAKLGEMLLEFSETDLANMVFKTNEAYLKNSNFVYNQTKPFPESESEAAPLPFIATGDFSLVNVQGEYNSIPDSLFSDLDIQKLTIQDAEFDLKNNNIQSEAISMSNSEVFLRMKQEAVVQNDSVPTINPEGFSWPEYVFQINKINLENNNIDYAVNNAQVKKGTFDPNALQFQNLTFIASEVYYKDEEARANIEKLIFNEGSGIDVNEFSINALVNNERIELTDINLDANSNTLDGKLVITYPNLGSFINDPAVATLNGSLNNVRLQIKELYRFQPALRENEYIQALAGSPILGNLNVSGKMDNLSLKSLNLRWRNTRIAGSGRIINAQDPENISFNLPNVNVRSKRADLLNFVSEEDLGIKIPENVAIAGSFSGNMNTIKTDTRIETTDGNFNIVGNFETGDNIVFDAKIQGDSIALGNLLQNEALGDLQLNIEITGSGATVNELNAKIDTQITQFSYNNYVFEDIYLTGNIENGTGPLELIYQDPNLDMELQAKVALDSVSSRIDYTLYLDGADLGAIGLAQKSIKTGFVMEGWFQGNAEAYELNTEIIDGVAVYNNKTYLLGSFKASAFVTNDTTSVNIDNRILDLNLQSNASPVDFSKAINRHFKRYITENYQDDSIINPVNLKMRAKIAEAPILTDVFLVNLQELDTVDINVDFSEANRKLDASVHVPFINYFSSEIDSLKLVMNSDPEDLNFDLGWNSITSGPIALKKTDITGVVLNRKLNLDIASSYQDTTLVHLNSEINFQGDTLLVHVNPLDLILNSEEWNVDDDNLLSYDTGYLGLRNFRVYRNDQEMILSNNEPGVEEEHLSLEFKNFNLASFLNYLNPETKLAEGNLNGQLIYEDPFGKTGLLADLQINQFKVLEVDLNTLSLKGESAGFNNYDFEMAIKGGEVDMDLVGNYVADTTSAKLDMNLDLNRVNVSAIEGFSLGYIEDGSGTFSGNMTLNGTVAEPVYSGEFKFDQAKFNIAMLNANFTIPNESMRLDNEGFYFDDFNIKDAKSNSFVLNGKIITEDLINPGFDLDVQAKNFQLLNSTEEDNELFYGKAIVDVDAQITGNLNLPLVNADLNVKETTDFTYVIPETELQIKERDGVVIFVNKEDPNNILTRTEEESYVVSGFDIYMRINIEDGATFNMIINQETGDQFQVEGEGDLVFNMYPSGRMNLAGFYDISDGFYEMTLYNLVTRRFDIADGSRVSWAGDPFDAQLDVQAVYNVETSAASLMAAYTSGIDGQQYRQKLPFLVYLNVDGNLTEPKLTFGLDMPENDQGAAGGQIYGRIQQLNSQEQELNKQVFSLLVLNRFFPGGGSDGSSGGTLAVARDNLNNALSDQLNMLSSRVLGESGVQLNFQVDSFTDYQGESPQERTQLGINAQKAFAGDRLVVEVGSNVDIQGSSQPGQETTPLLGNVSIAYLLDPDGIWRIKGFRRNEFQNVIDGQLIVSGISLIFTKEFNKFKNLFAKAIKEQVEENNAKNASTDNTENEN</sequence>
<dbReference type="EMBL" id="JBHUOJ010000001">
    <property type="protein sequence ID" value="MFD2831781.1"/>
    <property type="molecule type" value="Genomic_DNA"/>
</dbReference>